<evidence type="ECO:0000256" key="2">
    <source>
        <dbReference type="ARBA" id="ARBA00023002"/>
    </source>
</evidence>
<keyword evidence="5" id="KW-1185">Reference proteome</keyword>
<dbReference type="Pfam" id="PF00106">
    <property type="entry name" value="adh_short"/>
    <property type="match status" value="1"/>
</dbReference>
<dbReference type="PROSITE" id="PS00061">
    <property type="entry name" value="ADH_SHORT"/>
    <property type="match status" value="1"/>
</dbReference>
<dbReference type="InterPro" id="IPR036291">
    <property type="entry name" value="NAD(P)-bd_dom_sf"/>
</dbReference>
<dbReference type="PANTHER" id="PTHR44196">
    <property type="entry name" value="DEHYDROGENASE/REDUCTASE SDR FAMILY MEMBER 7B"/>
    <property type="match status" value="1"/>
</dbReference>
<dbReference type="PANTHER" id="PTHR44196:SF1">
    <property type="entry name" value="DEHYDROGENASE_REDUCTASE SDR FAMILY MEMBER 7B"/>
    <property type="match status" value="1"/>
</dbReference>
<dbReference type="SMART" id="SM00822">
    <property type="entry name" value="PKS_KR"/>
    <property type="match status" value="1"/>
</dbReference>
<dbReference type="GO" id="GO:0016020">
    <property type="term" value="C:membrane"/>
    <property type="evidence" value="ECO:0007669"/>
    <property type="project" value="TreeGrafter"/>
</dbReference>
<sequence length="251" mass="27144">MNITGNTILITGGTSGIGKALAEALHARQNKVIIAGRRQQLLDQVTAANPGMIGLQLDVDDKGSIEQFAAQVQRQFPELNVLINNAGIMRAEDYTAEKVDVATAEATLTTNISSVVRLTAALLPTLKAQPKATLMATTSGLAHVPMAAFPTYSGTKAFLHAWLEAVRFQLRNTNVEVLELTPPYVQTDLTGSHQANDPRAMPLDEFITEVMQILESGNTPKGEILVERVKPLRWAEKNGSYEQLLTALGSQ</sequence>
<dbReference type="EMBL" id="CP030840">
    <property type="protein sequence ID" value="AXC09801.1"/>
    <property type="molecule type" value="Genomic_DNA"/>
</dbReference>
<dbReference type="RefSeq" id="WP_114205563.1">
    <property type="nucleotide sequence ID" value="NZ_CP030840.1"/>
</dbReference>
<accession>A0A2Z5FSI0</accession>
<dbReference type="AlphaFoldDB" id="A0A2Z5FSI0"/>
<comment type="similarity">
    <text evidence="1">Belongs to the short-chain dehydrogenases/reductases (SDR) family.</text>
</comment>
<dbReference type="InterPro" id="IPR002347">
    <property type="entry name" value="SDR_fam"/>
</dbReference>
<dbReference type="SUPFAM" id="SSF51735">
    <property type="entry name" value="NAD(P)-binding Rossmann-fold domains"/>
    <property type="match status" value="1"/>
</dbReference>
<name>A0A2Z5FSI0_9BACT</name>
<evidence type="ECO:0000313" key="5">
    <source>
        <dbReference type="Proteomes" id="UP000253606"/>
    </source>
</evidence>
<reference evidence="4 5" key="1">
    <citation type="journal article" date="2018" name="Front. Microbiol.">
        <title>Hydrolytic Capabilities as a Key to Environmental Success: Chitinolytic and Cellulolytic Acidobacteria From Acidic Sub-arctic Soils and Boreal Peatlands.</title>
        <authorList>
            <person name="Belova S.E."/>
            <person name="Ravin N.V."/>
            <person name="Pankratov T.A."/>
            <person name="Rakitin A.L."/>
            <person name="Ivanova A.A."/>
            <person name="Beletsky A.V."/>
            <person name="Mardanov A.V."/>
            <person name="Sinninghe Damste J.S."/>
            <person name="Dedysh S.N."/>
        </authorList>
    </citation>
    <scope>NUCLEOTIDE SEQUENCE [LARGE SCALE GENOMIC DNA]</scope>
    <source>
        <strain evidence="4 5">SBC82</strain>
    </source>
</reference>
<dbReference type="GO" id="GO:0016491">
    <property type="term" value="F:oxidoreductase activity"/>
    <property type="evidence" value="ECO:0007669"/>
    <property type="project" value="UniProtKB-KW"/>
</dbReference>
<gene>
    <name evidence="4" type="ORF">ACPOL_0424</name>
</gene>
<organism evidence="4 5">
    <name type="scientific">Acidisarcina polymorpha</name>
    <dbReference type="NCBI Taxonomy" id="2211140"/>
    <lineage>
        <taxon>Bacteria</taxon>
        <taxon>Pseudomonadati</taxon>
        <taxon>Acidobacteriota</taxon>
        <taxon>Terriglobia</taxon>
        <taxon>Terriglobales</taxon>
        <taxon>Acidobacteriaceae</taxon>
        <taxon>Acidisarcina</taxon>
    </lineage>
</organism>
<evidence type="ECO:0000259" key="3">
    <source>
        <dbReference type="SMART" id="SM00822"/>
    </source>
</evidence>
<dbReference type="InterPro" id="IPR020904">
    <property type="entry name" value="Sc_DH/Rdtase_CS"/>
</dbReference>
<proteinExistence type="inferred from homology"/>
<keyword evidence="2" id="KW-0560">Oxidoreductase</keyword>
<protein>
    <submittedName>
        <fullName evidence="4">Oxidoreductase, short-chain dehydrogenase/reductase family</fullName>
    </submittedName>
</protein>
<dbReference type="OrthoDB" id="9810734at2"/>
<evidence type="ECO:0000313" key="4">
    <source>
        <dbReference type="EMBL" id="AXC09801.1"/>
    </source>
</evidence>
<dbReference type="KEGG" id="abas:ACPOL_0424"/>
<dbReference type="InterPro" id="IPR057326">
    <property type="entry name" value="KR_dom"/>
</dbReference>
<evidence type="ECO:0000256" key="1">
    <source>
        <dbReference type="ARBA" id="ARBA00006484"/>
    </source>
</evidence>
<dbReference type="PRINTS" id="PR00081">
    <property type="entry name" value="GDHRDH"/>
</dbReference>
<dbReference type="Gene3D" id="3.40.50.720">
    <property type="entry name" value="NAD(P)-binding Rossmann-like Domain"/>
    <property type="match status" value="1"/>
</dbReference>
<feature type="domain" description="Ketoreductase" evidence="3">
    <location>
        <begin position="6"/>
        <end position="181"/>
    </location>
</feature>
<dbReference type="Proteomes" id="UP000253606">
    <property type="component" value="Chromosome"/>
</dbReference>